<dbReference type="GO" id="GO:0005737">
    <property type="term" value="C:cytoplasm"/>
    <property type="evidence" value="ECO:0007669"/>
    <property type="project" value="UniProtKB-SubCell"/>
</dbReference>
<evidence type="ECO:0000256" key="6">
    <source>
        <dbReference type="HAMAP-Rule" id="MF_00361"/>
    </source>
</evidence>
<dbReference type="STRING" id="1307763.L21SP4_00841"/>
<dbReference type="InterPro" id="IPR016064">
    <property type="entry name" value="NAD/diacylglycerol_kinase_sf"/>
</dbReference>
<evidence type="ECO:0000256" key="2">
    <source>
        <dbReference type="ARBA" id="ARBA00022777"/>
    </source>
</evidence>
<dbReference type="Pfam" id="PF01513">
    <property type="entry name" value="NAD_kinase"/>
    <property type="match status" value="1"/>
</dbReference>
<keyword evidence="6" id="KW-0547">Nucleotide-binding</keyword>
<dbReference type="PANTHER" id="PTHR20275">
    <property type="entry name" value="NAD KINASE"/>
    <property type="match status" value="1"/>
</dbReference>
<keyword evidence="4 6" id="KW-0520">NAD</keyword>
<feature type="binding site" evidence="6">
    <location>
        <position position="174"/>
    </location>
    <ligand>
        <name>NAD(+)</name>
        <dbReference type="ChEBI" id="CHEBI:57540"/>
    </ligand>
</feature>
<dbReference type="GO" id="GO:0003951">
    <property type="term" value="F:NAD+ kinase activity"/>
    <property type="evidence" value="ECO:0007669"/>
    <property type="project" value="UniProtKB-UniRule"/>
</dbReference>
<feature type="binding site" evidence="6">
    <location>
        <begin position="185"/>
        <end position="190"/>
    </location>
    <ligand>
        <name>NAD(+)</name>
        <dbReference type="ChEBI" id="CHEBI:57540"/>
    </ligand>
</feature>
<dbReference type="InterPro" id="IPR002504">
    <property type="entry name" value="NADK"/>
</dbReference>
<keyword evidence="6" id="KW-0067">ATP-binding</keyword>
<feature type="binding site" evidence="6">
    <location>
        <begin position="144"/>
        <end position="145"/>
    </location>
    <ligand>
        <name>NAD(+)</name>
        <dbReference type="ChEBI" id="CHEBI:57540"/>
    </ligand>
</feature>
<name>A0A0G3EIV8_9BACT</name>
<evidence type="ECO:0000256" key="4">
    <source>
        <dbReference type="ARBA" id="ARBA00023027"/>
    </source>
</evidence>
<dbReference type="Gene3D" id="2.60.200.30">
    <property type="entry name" value="Probable inorganic polyphosphate/atp-NAD kinase, domain 2"/>
    <property type="match status" value="1"/>
</dbReference>
<dbReference type="GO" id="GO:0005524">
    <property type="term" value="F:ATP binding"/>
    <property type="evidence" value="ECO:0007669"/>
    <property type="project" value="UniProtKB-KW"/>
</dbReference>
<comment type="similarity">
    <text evidence="6">Belongs to the NAD kinase family.</text>
</comment>
<keyword evidence="3 6" id="KW-0521">NADP</keyword>
<dbReference type="EMBL" id="CP010904">
    <property type="protein sequence ID" value="AKJ64104.1"/>
    <property type="molecule type" value="Genomic_DNA"/>
</dbReference>
<dbReference type="GO" id="GO:0046872">
    <property type="term" value="F:metal ion binding"/>
    <property type="evidence" value="ECO:0007669"/>
    <property type="project" value="UniProtKB-UniRule"/>
</dbReference>
<keyword evidence="2 6" id="KW-0418">Kinase</keyword>
<dbReference type="RefSeq" id="WP_052881470.1">
    <property type="nucleotide sequence ID" value="NZ_CP010904.1"/>
</dbReference>
<dbReference type="InterPro" id="IPR017438">
    <property type="entry name" value="ATP-NAD_kinase_N"/>
</dbReference>
<evidence type="ECO:0000256" key="1">
    <source>
        <dbReference type="ARBA" id="ARBA00022679"/>
    </source>
</evidence>
<dbReference type="HAMAP" id="MF_00361">
    <property type="entry name" value="NAD_kinase"/>
    <property type="match status" value="1"/>
</dbReference>
<comment type="function">
    <text evidence="6">Involved in the regulation of the intracellular balance of NAD and NADP, and is a key enzyme in the biosynthesis of NADP. Catalyzes specifically the phosphorylation on 2'-hydroxyl of the adenosine moiety of NAD to yield NADP.</text>
</comment>
<proteinExistence type="inferred from homology"/>
<keyword evidence="8" id="KW-1185">Reference proteome</keyword>
<gene>
    <name evidence="7" type="primary">ppnK</name>
    <name evidence="6" type="synonym">nadK</name>
    <name evidence="7" type="ORF">L21SP4_00841</name>
</gene>
<dbReference type="Proteomes" id="UP000035268">
    <property type="component" value="Chromosome"/>
</dbReference>
<reference evidence="7 8" key="2">
    <citation type="journal article" date="2016" name="ISME J.">
        <title>Characterization of the first cultured representative of Verrucomicrobia subdivision 5 indicates the proposal of a novel phylum.</title>
        <authorList>
            <person name="Spring S."/>
            <person name="Bunk B."/>
            <person name="Sproer C."/>
            <person name="Schumann P."/>
            <person name="Rohde M."/>
            <person name="Tindall B.J."/>
            <person name="Klenk H.P."/>
        </authorList>
    </citation>
    <scope>NUCLEOTIDE SEQUENCE [LARGE SCALE GENOMIC DNA]</scope>
    <source>
        <strain evidence="7 8">L21-Fru-AB</strain>
    </source>
</reference>
<protein>
    <recommendedName>
        <fullName evidence="6">NAD kinase</fullName>
        <ecNumber evidence="6">2.7.1.23</ecNumber>
    </recommendedName>
    <alternativeName>
        <fullName evidence="6">ATP-dependent NAD kinase</fullName>
    </alternativeName>
</protein>
<dbReference type="GO" id="GO:0006741">
    <property type="term" value="P:NADP+ biosynthetic process"/>
    <property type="evidence" value="ECO:0007669"/>
    <property type="project" value="UniProtKB-UniRule"/>
</dbReference>
<comment type="subcellular location">
    <subcellularLocation>
        <location evidence="6">Cytoplasm</location>
    </subcellularLocation>
</comment>
<comment type="caution">
    <text evidence="6">Lacks conserved residue(s) required for the propagation of feature annotation.</text>
</comment>
<comment type="catalytic activity">
    <reaction evidence="5 6">
        <text>NAD(+) + ATP = ADP + NADP(+) + H(+)</text>
        <dbReference type="Rhea" id="RHEA:18629"/>
        <dbReference type="ChEBI" id="CHEBI:15378"/>
        <dbReference type="ChEBI" id="CHEBI:30616"/>
        <dbReference type="ChEBI" id="CHEBI:57540"/>
        <dbReference type="ChEBI" id="CHEBI:58349"/>
        <dbReference type="ChEBI" id="CHEBI:456216"/>
        <dbReference type="EC" id="2.7.1.23"/>
    </reaction>
</comment>
<dbReference type="GO" id="GO:0019674">
    <property type="term" value="P:NAD+ metabolic process"/>
    <property type="evidence" value="ECO:0007669"/>
    <property type="project" value="InterPro"/>
</dbReference>
<dbReference type="KEGG" id="vbl:L21SP4_00841"/>
<feature type="active site" description="Proton acceptor" evidence="6">
    <location>
        <position position="69"/>
    </location>
</feature>
<evidence type="ECO:0000256" key="5">
    <source>
        <dbReference type="ARBA" id="ARBA00047925"/>
    </source>
</evidence>
<feature type="binding site" evidence="6">
    <location>
        <begin position="69"/>
        <end position="70"/>
    </location>
    <ligand>
        <name>NAD(+)</name>
        <dbReference type="ChEBI" id="CHEBI:57540"/>
    </ligand>
</feature>
<organism evidence="7 8">
    <name type="scientific">Kiritimatiella glycovorans</name>
    <dbReference type="NCBI Taxonomy" id="1307763"/>
    <lineage>
        <taxon>Bacteria</taxon>
        <taxon>Pseudomonadati</taxon>
        <taxon>Kiritimatiellota</taxon>
        <taxon>Kiritimatiellia</taxon>
        <taxon>Kiritimatiellales</taxon>
        <taxon>Kiritimatiellaceae</taxon>
        <taxon>Kiritimatiella</taxon>
    </lineage>
</organism>
<dbReference type="PATRIC" id="fig|1609981.3.peg.877"/>
<dbReference type="OrthoDB" id="9774737at2"/>
<reference evidence="8" key="1">
    <citation type="submission" date="2015-02" db="EMBL/GenBank/DDBJ databases">
        <title>Description and complete genome sequence of the first cultured representative of the subdivision 5 of the Verrucomicrobia phylum.</title>
        <authorList>
            <person name="Spring S."/>
            <person name="Bunk B."/>
            <person name="Sproer C."/>
            <person name="Klenk H.-P."/>
        </authorList>
    </citation>
    <scope>NUCLEOTIDE SEQUENCE [LARGE SCALE GENOMIC DNA]</scope>
    <source>
        <strain evidence="8">L21-Fru-AB</strain>
    </source>
</reference>
<keyword evidence="1 6" id="KW-0808">Transferase</keyword>
<accession>A0A0G3EIV8</accession>
<sequence>MKPESIGIVANLQRADAESVLGRLETRAAERGLALLADPDTAACMAAAESVPAGDLARRADVLFAMGGDGTVLYAARLLCGSDTPILGLNLGSLGFLTTVGEEAVEQAVDALCEGACTIEERAALACELEVPGDDEPARARALNDVVVGWGASSSIVSLDLSVDGEHIATFMCDGLIVSTPTGSTGHSLSAGGPILYPGSPVFAINVICPHTLSSRPLVIPDRSTISIRVGESAKPLVLSIDGRDHPGDITPGCTLHVRRAKCGVRFVHLEEYSYFKLLSQKLHWRGSSI</sequence>
<evidence type="ECO:0000313" key="7">
    <source>
        <dbReference type="EMBL" id="AKJ64104.1"/>
    </source>
</evidence>
<comment type="cofactor">
    <cofactor evidence="6">
        <name>a divalent metal cation</name>
        <dbReference type="ChEBI" id="CHEBI:60240"/>
    </cofactor>
</comment>
<evidence type="ECO:0000313" key="8">
    <source>
        <dbReference type="Proteomes" id="UP000035268"/>
    </source>
</evidence>
<keyword evidence="6" id="KW-0963">Cytoplasm</keyword>
<dbReference type="Pfam" id="PF20143">
    <property type="entry name" value="NAD_kinase_C"/>
    <property type="match status" value="1"/>
</dbReference>
<dbReference type="Gene3D" id="3.40.50.10330">
    <property type="entry name" value="Probable inorganic polyphosphate/atp-NAD kinase, domain 1"/>
    <property type="match status" value="1"/>
</dbReference>
<dbReference type="SUPFAM" id="SSF111331">
    <property type="entry name" value="NAD kinase/diacylglycerol kinase-like"/>
    <property type="match status" value="1"/>
</dbReference>
<dbReference type="PANTHER" id="PTHR20275:SF0">
    <property type="entry name" value="NAD KINASE"/>
    <property type="match status" value="1"/>
</dbReference>
<dbReference type="GO" id="GO:0051287">
    <property type="term" value="F:NAD binding"/>
    <property type="evidence" value="ECO:0007669"/>
    <property type="project" value="UniProtKB-ARBA"/>
</dbReference>
<dbReference type="EC" id="2.7.1.23" evidence="6"/>
<evidence type="ECO:0000256" key="3">
    <source>
        <dbReference type="ARBA" id="ARBA00022857"/>
    </source>
</evidence>
<dbReference type="AlphaFoldDB" id="A0A0G3EIV8"/>
<dbReference type="InterPro" id="IPR017437">
    <property type="entry name" value="ATP-NAD_kinase_PpnK-typ_C"/>
</dbReference>